<dbReference type="AlphaFoldDB" id="A0A7S2E102"/>
<evidence type="ECO:0008006" key="2">
    <source>
        <dbReference type="Google" id="ProtNLM"/>
    </source>
</evidence>
<protein>
    <recommendedName>
        <fullName evidence="2">Sulfotransferase domain-containing protein</fullName>
    </recommendedName>
</protein>
<dbReference type="InterPro" id="IPR027417">
    <property type="entry name" value="P-loop_NTPase"/>
</dbReference>
<reference evidence="1" key="1">
    <citation type="submission" date="2021-01" db="EMBL/GenBank/DDBJ databases">
        <authorList>
            <person name="Corre E."/>
            <person name="Pelletier E."/>
            <person name="Niang G."/>
            <person name="Scheremetjew M."/>
            <person name="Finn R."/>
            <person name="Kale V."/>
            <person name="Holt S."/>
            <person name="Cochrane G."/>
            <person name="Meng A."/>
            <person name="Brown T."/>
            <person name="Cohen L."/>
        </authorList>
    </citation>
    <scope>NUCLEOTIDE SEQUENCE</scope>
    <source>
        <strain evidence="1">CCMP2222</strain>
    </source>
</reference>
<gene>
    <name evidence="1" type="ORF">AAND1436_LOCUS30625</name>
</gene>
<sequence length="109" mass="11685">MLADLRPCVEKVVAHLGLGLQASDIDELLPTFDFGHMKANADQFQPVSVSWKEGFQFLRKGTKGDASVLYGPAECDAYARAFAERFADGPPAWAPYTVPAAKAEPTGAA</sequence>
<dbReference type="Gene3D" id="3.40.50.300">
    <property type="entry name" value="P-loop containing nucleotide triphosphate hydrolases"/>
    <property type="match status" value="1"/>
</dbReference>
<dbReference type="SUPFAM" id="SSF52540">
    <property type="entry name" value="P-loop containing nucleoside triphosphate hydrolases"/>
    <property type="match status" value="1"/>
</dbReference>
<accession>A0A7S2E102</accession>
<organism evidence="1">
    <name type="scientific">Alexandrium andersonii</name>
    <dbReference type="NCBI Taxonomy" id="327968"/>
    <lineage>
        <taxon>Eukaryota</taxon>
        <taxon>Sar</taxon>
        <taxon>Alveolata</taxon>
        <taxon>Dinophyceae</taxon>
        <taxon>Gonyaulacales</taxon>
        <taxon>Pyrocystaceae</taxon>
        <taxon>Alexandrium</taxon>
    </lineage>
</organism>
<evidence type="ECO:0000313" key="1">
    <source>
        <dbReference type="EMBL" id="CAD9469875.1"/>
    </source>
</evidence>
<proteinExistence type="predicted"/>
<name>A0A7S2E102_9DINO</name>
<dbReference type="EMBL" id="HBGQ01063423">
    <property type="protein sequence ID" value="CAD9469875.1"/>
    <property type="molecule type" value="Transcribed_RNA"/>
</dbReference>